<dbReference type="EMBL" id="JACHBS010000001">
    <property type="protein sequence ID" value="MBB5616787.1"/>
    <property type="molecule type" value="Genomic_DNA"/>
</dbReference>
<accession>A0A840XIT8</accession>
<keyword evidence="4" id="KW-1185">Reference proteome</keyword>
<proteinExistence type="predicted"/>
<feature type="transmembrane region" description="Helical" evidence="1">
    <location>
        <begin position="6"/>
        <end position="27"/>
    </location>
</feature>
<keyword evidence="1" id="KW-0472">Membrane</keyword>
<feature type="domain" description="DUF6199" evidence="2">
    <location>
        <begin position="16"/>
        <end position="77"/>
    </location>
</feature>
<evidence type="ECO:0000259" key="2">
    <source>
        <dbReference type="Pfam" id="PF19701"/>
    </source>
</evidence>
<protein>
    <recommendedName>
        <fullName evidence="2">DUF6199 domain-containing protein</fullName>
    </recommendedName>
</protein>
<keyword evidence="1" id="KW-0812">Transmembrane</keyword>
<feature type="transmembrane region" description="Helical" evidence="1">
    <location>
        <begin position="61"/>
        <end position="81"/>
    </location>
</feature>
<dbReference type="AlphaFoldDB" id="A0A840XIT8"/>
<evidence type="ECO:0000313" key="3">
    <source>
        <dbReference type="EMBL" id="MBB5616787.1"/>
    </source>
</evidence>
<dbReference type="OrthoDB" id="9902004at2"/>
<evidence type="ECO:0000313" key="4">
    <source>
        <dbReference type="Proteomes" id="UP000552883"/>
    </source>
</evidence>
<reference evidence="3 4" key="1">
    <citation type="submission" date="2020-08" db="EMBL/GenBank/DDBJ databases">
        <title>Sequencing the genomes of 1000 actinobacteria strains.</title>
        <authorList>
            <person name="Klenk H.-P."/>
        </authorList>
    </citation>
    <scope>NUCLEOTIDE SEQUENCE [LARGE SCALE GENOMIC DNA]</scope>
    <source>
        <strain evidence="3 4">DSM 23889</strain>
    </source>
</reference>
<sequence length="89" mass="9643">MSDLVAPLYLVWLVTIVFIALGLVSLISPRSVTRFNASLFRAFGQHKNEERALAPSQVLQARIGGGIALGIGLFMVFYLTVQPLLTPTG</sequence>
<dbReference type="InterPro" id="IPR045679">
    <property type="entry name" value="DUF6199"/>
</dbReference>
<dbReference type="RefSeq" id="WP_153981047.1">
    <property type="nucleotide sequence ID" value="NZ_BAAANZ010000001.1"/>
</dbReference>
<evidence type="ECO:0000256" key="1">
    <source>
        <dbReference type="SAM" id="Phobius"/>
    </source>
</evidence>
<keyword evidence="1" id="KW-1133">Transmembrane helix</keyword>
<dbReference type="Pfam" id="PF19701">
    <property type="entry name" value="DUF6199"/>
    <property type="match status" value="1"/>
</dbReference>
<comment type="caution">
    <text evidence="3">The sequence shown here is derived from an EMBL/GenBank/DDBJ whole genome shotgun (WGS) entry which is preliminary data.</text>
</comment>
<organism evidence="3 4">
    <name type="scientific">Microcella frigidaquae</name>
    <dbReference type="NCBI Taxonomy" id="424758"/>
    <lineage>
        <taxon>Bacteria</taxon>
        <taxon>Bacillati</taxon>
        <taxon>Actinomycetota</taxon>
        <taxon>Actinomycetes</taxon>
        <taxon>Micrococcales</taxon>
        <taxon>Microbacteriaceae</taxon>
        <taxon>Microcella</taxon>
    </lineage>
</organism>
<dbReference type="Proteomes" id="UP000552883">
    <property type="component" value="Unassembled WGS sequence"/>
</dbReference>
<name>A0A840XIT8_9MICO</name>
<gene>
    <name evidence="3" type="ORF">BJ959_000283</name>
</gene>